<gene>
    <name evidence="3" type="ORF">Trco_004035</name>
</gene>
<comment type="caution">
    <text evidence="3">The sequence shown here is derived from an EMBL/GenBank/DDBJ whole genome shotgun (WGS) entry which is preliminary data.</text>
</comment>
<organism evidence="3 4">
    <name type="scientific">Trichoderma cornu-damae</name>
    <dbReference type="NCBI Taxonomy" id="654480"/>
    <lineage>
        <taxon>Eukaryota</taxon>
        <taxon>Fungi</taxon>
        <taxon>Dikarya</taxon>
        <taxon>Ascomycota</taxon>
        <taxon>Pezizomycotina</taxon>
        <taxon>Sordariomycetes</taxon>
        <taxon>Hypocreomycetidae</taxon>
        <taxon>Hypocreales</taxon>
        <taxon>Hypocreaceae</taxon>
        <taxon>Trichoderma</taxon>
    </lineage>
</organism>
<evidence type="ECO:0000256" key="2">
    <source>
        <dbReference type="SAM" id="MobiDB-lite"/>
    </source>
</evidence>
<dbReference type="EMBL" id="JAIWOZ010000003">
    <property type="protein sequence ID" value="KAH6607722.1"/>
    <property type="molecule type" value="Genomic_DNA"/>
</dbReference>
<protein>
    <recommendedName>
        <fullName evidence="5">BZIP domain-containing protein</fullName>
    </recommendedName>
</protein>
<accession>A0A9P8QSH7</accession>
<evidence type="ECO:0000256" key="1">
    <source>
        <dbReference type="SAM" id="Coils"/>
    </source>
</evidence>
<dbReference type="PANTHER" id="PTHR42070">
    <property type="entry name" value="FILAMENT ASSOCIATED PROTEIN, PUTATIVE (AFU_ORTHOLOGUE AFUA_8G06630)-RELATED"/>
    <property type="match status" value="1"/>
</dbReference>
<keyword evidence="1" id="KW-0175">Coiled coil</keyword>
<name>A0A9P8QSH7_9HYPO</name>
<dbReference type="OrthoDB" id="4505928at2759"/>
<proteinExistence type="predicted"/>
<reference evidence="3" key="1">
    <citation type="submission" date="2021-08" db="EMBL/GenBank/DDBJ databases">
        <title>Chromosome-Level Trichoderma cornu-damae using Hi-C Data.</title>
        <authorList>
            <person name="Kim C.S."/>
        </authorList>
    </citation>
    <scope>NUCLEOTIDE SEQUENCE</scope>
    <source>
        <strain evidence="3">KA19-0412C</strain>
    </source>
</reference>
<feature type="coiled-coil region" evidence="1">
    <location>
        <begin position="21"/>
        <end position="69"/>
    </location>
</feature>
<dbReference type="PANTHER" id="PTHR42070:SF1">
    <property type="entry name" value="FILAMENT ASSOCIATED PROTEIN, PUTATIVE (AFU_ORTHOLOGUE AFUA_8G06630)-RELATED"/>
    <property type="match status" value="1"/>
</dbReference>
<feature type="compositionally biased region" description="Pro residues" evidence="2">
    <location>
        <begin position="230"/>
        <end position="249"/>
    </location>
</feature>
<evidence type="ECO:0000313" key="3">
    <source>
        <dbReference type="EMBL" id="KAH6607722.1"/>
    </source>
</evidence>
<evidence type="ECO:0008006" key="5">
    <source>
        <dbReference type="Google" id="ProtNLM"/>
    </source>
</evidence>
<feature type="region of interest" description="Disordered" evidence="2">
    <location>
        <begin position="224"/>
        <end position="249"/>
    </location>
</feature>
<dbReference type="AlphaFoldDB" id="A0A9P8QSH7"/>
<sequence length="249" mass="27084">MSTPAQKANLARIRDNQRRSRARRREYIAELEQRLRNFELEGVAASSEVQLAARRVAEENRQLRELLHKHGFQDEYISQFLLQQAGSTDPGSGHRFSAGDPVQALQQIISPRRPMLLDTGLPFPMPNQVTREMASASLSAGSAAPWDPQQVAMPSFGHPQVVPPGPHPYASPAFTEGPAAAPPPLRTISYQSLNPSGSLAEDVSQHSENAAAINFNIPMSPYHNAAVRDFPPPVPAPPPPPPPPGGGYY</sequence>
<dbReference type="Proteomes" id="UP000827724">
    <property type="component" value="Unassembled WGS sequence"/>
</dbReference>
<evidence type="ECO:0000313" key="4">
    <source>
        <dbReference type="Proteomes" id="UP000827724"/>
    </source>
</evidence>
<keyword evidence="4" id="KW-1185">Reference proteome</keyword>